<accession>A0ABY9R4J7</accession>
<gene>
    <name evidence="3" type="ORF">KPS_001291</name>
</gene>
<dbReference type="Pfam" id="PF13511">
    <property type="entry name" value="DUF4124"/>
    <property type="match status" value="1"/>
</dbReference>
<feature type="domain" description="DUF4124" evidence="2">
    <location>
        <begin position="19"/>
        <end position="68"/>
    </location>
</feature>
<feature type="compositionally biased region" description="Basic and acidic residues" evidence="1">
    <location>
        <begin position="141"/>
        <end position="167"/>
    </location>
</feature>
<evidence type="ECO:0000259" key="2">
    <source>
        <dbReference type="Pfam" id="PF13511"/>
    </source>
</evidence>
<organism evidence="3 4">
    <name type="scientific">Nitratidesulfovibrio liaohensis</name>
    <dbReference type="NCBI Taxonomy" id="2604158"/>
    <lineage>
        <taxon>Bacteria</taxon>
        <taxon>Pseudomonadati</taxon>
        <taxon>Thermodesulfobacteriota</taxon>
        <taxon>Desulfovibrionia</taxon>
        <taxon>Desulfovibrionales</taxon>
        <taxon>Desulfovibrionaceae</taxon>
        <taxon>Nitratidesulfovibrio</taxon>
    </lineage>
</organism>
<dbReference type="InterPro" id="IPR025392">
    <property type="entry name" value="DUF4124"/>
</dbReference>
<reference evidence="3" key="1">
    <citation type="submission" date="2023-09" db="EMBL/GenBank/DDBJ databases">
        <authorList>
            <consortium name="CW5 consortium"/>
            <person name="Lu C.-W."/>
        </authorList>
    </citation>
    <scope>NUCLEOTIDE SEQUENCE</scope>
    <source>
        <strain evidence="3">KPS</strain>
    </source>
</reference>
<dbReference type="EMBL" id="CP133659">
    <property type="protein sequence ID" value="WMW66686.1"/>
    <property type="molecule type" value="Genomic_DNA"/>
</dbReference>
<name>A0ABY9R4J7_9BACT</name>
<feature type="region of interest" description="Disordered" evidence="1">
    <location>
        <begin position="43"/>
        <end position="190"/>
    </location>
</feature>
<sequence length="252" mass="26762">MFSLRRPGAPLAALLMAGLLVAPGVALGGKVYIWTDEKGVKHISDKPPGQAPANMKRLSVTPSEERPAVPDTPNAPAGDEGGARVVDGVLMKPDGKPVIGPDGQPVHVGPDGQPLRPNQPGQSGLGPDGQVPQTIQSGADPKAEEREALQRRLEELRKEKDAYDLANRRARSAGDGYAKQRSRYHQNEVEGRINEVESRLRLLDGGGNPPAARRVSLAAKAPSRSPCPHRHVYAPPAPQGARLFSALAALRT</sequence>
<evidence type="ECO:0000313" key="3">
    <source>
        <dbReference type="EMBL" id="WMW66686.1"/>
    </source>
</evidence>
<proteinExistence type="predicted"/>
<evidence type="ECO:0000256" key="1">
    <source>
        <dbReference type="SAM" id="MobiDB-lite"/>
    </source>
</evidence>
<evidence type="ECO:0000313" key="4">
    <source>
        <dbReference type="Proteomes" id="UP001180616"/>
    </source>
</evidence>
<keyword evidence="4" id="KW-1185">Reference proteome</keyword>
<dbReference type="RefSeq" id="WP_309542549.1">
    <property type="nucleotide sequence ID" value="NZ_CP133659.1"/>
</dbReference>
<protein>
    <submittedName>
        <fullName evidence="3">DUF4124 domain-containing protein</fullName>
    </submittedName>
</protein>
<dbReference type="Proteomes" id="UP001180616">
    <property type="component" value="Chromosome"/>
</dbReference>